<reference evidence="2 3" key="1">
    <citation type="submission" date="2019-12" db="EMBL/GenBank/DDBJ databases">
        <title>Full genome sequence of a Bacillus safensis strain isolated from commercially available natto in Indonesia.</title>
        <authorList>
            <person name="Yoshida M."/>
            <person name="Uomi M."/>
            <person name="Waturangi D."/>
            <person name="Ekaputri J.J."/>
            <person name="Setiamarga D.H.E."/>
        </authorList>
    </citation>
    <scope>NUCLEOTIDE SEQUENCE [LARGE SCALE GENOMIC DNA]</scope>
    <source>
        <strain evidence="2 3">IDN1</strain>
    </source>
</reference>
<dbReference type="EMBL" id="AP021906">
    <property type="protein sequence ID" value="BBP90093.1"/>
    <property type="molecule type" value="Genomic_DNA"/>
</dbReference>
<feature type="compositionally biased region" description="Acidic residues" evidence="1">
    <location>
        <begin position="105"/>
        <end position="114"/>
    </location>
</feature>
<feature type="compositionally biased region" description="Basic and acidic residues" evidence="1">
    <location>
        <begin position="115"/>
        <end position="125"/>
    </location>
</feature>
<evidence type="ECO:0000256" key="1">
    <source>
        <dbReference type="SAM" id="MobiDB-lite"/>
    </source>
</evidence>
<dbReference type="AlphaFoldDB" id="A0A5S9MAE0"/>
<dbReference type="PANTHER" id="PTHR41248:SF1">
    <property type="entry name" value="NORD PROTEIN"/>
    <property type="match status" value="1"/>
</dbReference>
<proteinExistence type="predicted"/>
<dbReference type="PANTHER" id="PTHR41248">
    <property type="entry name" value="NORD PROTEIN"/>
    <property type="match status" value="1"/>
</dbReference>
<feature type="compositionally biased region" description="Basic and acidic residues" evidence="1">
    <location>
        <begin position="60"/>
        <end position="77"/>
    </location>
</feature>
<name>A0A5S9MAE0_BACIA</name>
<dbReference type="Proteomes" id="UP000464658">
    <property type="component" value="Chromosome"/>
</dbReference>
<gene>
    <name evidence="2" type="ORF">BsIDN1_37110</name>
</gene>
<evidence type="ECO:0000313" key="2">
    <source>
        <dbReference type="EMBL" id="BBP90093.1"/>
    </source>
</evidence>
<evidence type="ECO:0000313" key="3">
    <source>
        <dbReference type="Proteomes" id="UP000464658"/>
    </source>
</evidence>
<organism evidence="2 3">
    <name type="scientific">Bacillus safensis</name>
    <dbReference type="NCBI Taxonomy" id="561879"/>
    <lineage>
        <taxon>Bacteria</taxon>
        <taxon>Bacillati</taxon>
        <taxon>Bacillota</taxon>
        <taxon>Bacilli</taxon>
        <taxon>Bacillales</taxon>
        <taxon>Bacillaceae</taxon>
        <taxon>Bacillus</taxon>
    </lineage>
</organism>
<protein>
    <submittedName>
        <fullName evidence="2">Uncharacterized protein</fullName>
    </submittedName>
</protein>
<dbReference type="InterPro" id="IPR051928">
    <property type="entry name" value="NorD/CobT"/>
</dbReference>
<accession>A0A5S9MAE0</accession>
<feature type="region of interest" description="Disordered" evidence="1">
    <location>
        <begin position="56"/>
        <end position="139"/>
    </location>
</feature>
<sequence length="209" mass="24103">MDYEQAAKEPLFHDLKRKPTLSEDIKVDREKKGDEDIHQEYMEVWHRETEAPSKSFLQFDLEHGGKSDLGKDAAREGDDGDQALGTVQGSAKQTHRKDYSKLEALEEAEGEESGADGHENGKENKYAFPVMISPDPPKPEQIDAYKQHAKEIEPYQKRLKQMIQKTLEHKKSWPKTDLHAGRLSKKLIRYFTESNPRLFYKKKGTVFSD</sequence>